<proteinExistence type="predicted"/>
<organism evidence="1 2">
    <name type="scientific">Klebsiella pneumoniae</name>
    <dbReference type="NCBI Taxonomy" id="573"/>
    <lineage>
        <taxon>Bacteria</taxon>
        <taxon>Pseudomonadati</taxon>
        <taxon>Pseudomonadota</taxon>
        <taxon>Gammaproteobacteria</taxon>
        <taxon>Enterobacterales</taxon>
        <taxon>Enterobacteriaceae</taxon>
        <taxon>Klebsiella/Raoultella group</taxon>
        <taxon>Klebsiella</taxon>
        <taxon>Klebsiella pneumoniae complex</taxon>
    </lineage>
</organism>
<name>A0AAX2BZ15_KLEPN</name>
<protein>
    <submittedName>
        <fullName evidence="1">3-hexulose-6-phosphate isomerase</fullName>
        <ecNumber evidence="1">5.3.1.27</ecNumber>
    </submittedName>
</protein>
<dbReference type="RefSeq" id="WP_023288325.1">
    <property type="nucleotide sequence ID" value="NZ_CAJCKY010000055.1"/>
</dbReference>
<dbReference type="EMBL" id="FLDK01000026">
    <property type="protein sequence ID" value="SBH51541.1"/>
    <property type="molecule type" value="Genomic_DNA"/>
</dbReference>
<sequence>MKNYTIVLNELASIAENINEQEFNAIVDSIITANSTLAGLADLVLIIPANDSTHPMGSLFEQASLLTYDRMVMALMENLNETSHTMKTRHADIEEHRRGVYCMAISSEA</sequence>
<dbReference type="Proteomes" id="UP000077826">
    <property type="component" value="Unassembled WGS sequence"/>
</dbReference>
<dbReference type="EC" id="5.3.1.27" evidence="1"/>
<accession>A0AAX2BZ15</accession>
<reference evidence="1 2" key="1">
    <citation type="submission" date="2016-04" db="EMBL/GenBank/DDBJ databases">
        <authorList>
            <consortium name="Pathogen Informatics"/>
        </authorList>
    </citation>
    <scope>NUCLEOTIDE SEQUENCE [LARGE SCALE GENOMIC DNA]</scope>
    <source>
        <strain evidence="2">k480</strain>
    </source>
</reference>
<keyword evidence="1" id="KW-0413">Isomerase</keyword>
<evidence type="ECO:0000313" key="1">
    <source>
        <dbReference type="EMBL" id="SBH51541.1"/>
    </source>
</evidence>
<dbReference type="GO" id="GO:0097367">
    <property type="term" value="F:carbohydrate derivative binding"/>
    <property type="evidence" value="ECO:0007669"/>
    <property type="project" value="InterPro"/>
</dbReference>
<comment type="caution">
    <text evidence="1">The sequence shown here is derived from an EMBL/GenBank/DDBJ whole genome shotgun (WGS) entry which is preliminary data.</text>
</comment>
<dbReference type="AlphaFoldDB" id="A0AAX2BZ15"/>
<dbReference type="GO" id="GO:0043800">
    <property type="term" value="F:6-phospho-3-hexuloisomerase activity"/>
    <property type="evidence" value="ECO:0007669"/>
    <property type="project" value="UniProtKB-EC"/>
</dbReference>
<evidence type="ECO:0000313" key="2">
    <source>
        <dbReference type="Proteomes" id="UP000077826"/>
    </source>
</evidence>
<dbReference type="GO" id="GO:1901135">
    <property type="term" value="P:carbohydrate derivative metabolic process"/>
    <property type="evidence" value="ECO:0007669"/>
    <property type="project" value="InterPro"/>
</dbReference>
<gene>
    <name evidence="1" type="primary">hxlB_1</name>
    <name evidence="1" type="ORF">SAMEA2273558_05372</name>
</gene>
<dbReference type="InterPro" id="IPR046348">
    <property type="entry name" value="SIS_dom_sf"/>
</dbReference>
<dbReference type="SUPFAM" id="SSF53697">
    <property type="entry name" value="SIS domain"/>
    <property type="match status" value="1"/>
</dbReference>
<dbReference type="Gene3D" id="3.40.50.10490">
    <property type="entry name" value="Glucose-6-phosphate isomerase like protein, domain 1"/>
    <property type="match status" value="1"/>
</dbReference>